<reference evidence="3 4" key="1">
    <citation type="submission" date="2023-09" db="EMBL/GenBank/DDBJ databases">
        <authorList>
            <person name="Rey-Velasco X."/>
        </authorList>
    </citation>
    <scope>NUCLEOTIDE SEQUENCE [LARGE SCALE GENOMIC DNA]</scope>
    <source>
        <strain evidence="3 4">F260</strain>
    </source>
</reference>
<evidence type="ECO:0000259" key="2">
    <source>
        <dbReference type="Pfam" id="PF09851"/>
    </source>
</evidence>
<dbReference type="SUPFAM" id="SSF48452">
    <property type="entry name" value="TPR-like"/>
    <property type="match status" value="1"/>
</dbReference>
<dbReference type="SMART" id="SM00028">
    <property type="entry name" value="TPR"/>
    <property type="match status" value="2"/>
</dbReference>
<evidence type="ECO:0000313" key="4">
    <source>
        <dbReference type="Proteomes" id="UP001245285"/>
    </source>
</evidence>
<dbReference type="EMBL" id="JAVRHO010000007">
    <property type="protein sequence ID" value="MDT0646327.1"/>
    <property type="molecule type" value="Genomic_DNA"/>
</dbReference>
<gene>
    <name evidence="3" type="ORF">RM545_06460</name>
</gene>
<proteinExistence type="predicted"/>
<dbReference type="NCBIfam" id="NF047558">
    <property type="entry name" value="TPR_END_plus"/>
    <property type="match status" value="1"/>
</dbReference>
<evidence type="ECO:0000313" key="3">
    <source>
        <dbReference type="EMBL" id="MDT0646327.1"/>
    </source>
</evidence>
<dbReference type="InterPro" id="IPR011990">
    <property type="entry name" value="TPR-like_helical_dom_sf"/>
</dbReference>
<sequence>MIIIILWIIFSFLIGAIASNKKVGFWGGTFLSLLLSPLIGLIIALVSSEKSTKSEATKYLIKADKEMRQGSFQQAIQSANTAVNLNNNFPLAYYRLATLHSIRSDKESAFLCLEKAVSLGYSNFDKLNKDPNLEWLRRRPEWEQFRTAGYKKTSSNSGYINELNELSNLRDKGIITEDEFIAKKQRILNETK</sequence>
<accession>A0ABU3CIZ3</accession>
<dbReference type="Pfam" id="PF09851">
    <property type="entry name" value="SHOCT"/>
    <property type="match status" value="1"/>
</dbReference>
<feature type="domain" description="SHOCT" evidence="2">
    <location>
        <begin position="162"/>
        <end position="188"/>
    </location>
</feature>
<keyword evidence="4" id="KW-1185">Reference proteome</keyword>
<keyword evidence="1" id="KW-0812">Transmembrane</keyword>
<dbReference type="Proteomes" id="UP001245285">
    <property type="component" value="Unassembled WGS sequence"/>
</dbReference>
<dbReference type="InterPro" id="IPR018649">
    <property type="entry name" value="SHOCT"/>
</dbReference>
<evidence type="ECO:0000256" key="1">
    <source>
        <dbReference type="SAM" id="Phobius"/>
    </source>
</evidence>
<feature type="transmembrane region" description="Helical" evidence="1">
    <location>
        <begin position="28"/>
        <end position="46"/>
    </location>
</feature>
<dbReference type="RefSeq" id="WP_311494501.1">
    <property type="nucleotide sequence ID" value="NZ_JAVRHO010000007.1"/>
</dbReference>
<dbReference type="InterPro" id="IPR019734">
    <property type="entry name" value="TPR_rpt"/>
</dbReference>
<name>A0ABU3CIZ3_9FLAO</name>
<keyword evidence="1" id="KW-1133">Transmembrane helix</keyword>
<protein>
    <submittedName>
        <fullName evidence="3">SHOCT domain-containing protein</fullName>
    </submittedName>
</protein>
<comment type="caution">
    <text evidence="3">The sequence shown here is derived from an EMBL/GenBank/DDBJ whole genome shotgun (WGS) entry which is preliminary data.</text>
</comment>
<dbReference type="Gene3D" id="1.25.40.10">
    <property type="entry name" value="Tetratricopeptide repeat domain"/>
    <property type="match status" value="1"/>
</dbReference>
<keyword evidence="1" id="KW-0472">Membrane</keyword>
<organism evidence="3 4">
    <name type="scientific">Autumnicola lenta</name>
    <dbReference type="NCBI Taxonomy" id="3075593"/>
    <lineage>
        <taxon>Bacteria</taxon>
        <taxon>Pseudomonadati</taxon>
        <taxon>Bacteroidota</taxon>
        <taxon>Flavobacteriia</taxon>
        <taxon>Flavobacteriales</taxon>
        <taxon>Flavobacteriaceae</taxon>
        <taxon>Autumnicola</taxon>
    </lineage>
</organism>